<dbReference type="EMBL" id="HBHW01037256">
    <property type="protein sequence ID" value="CAE0060590.1"/>
    <property type="molecule type" value="Transcribed_RNA"/>
</dbReference>
<feature type="coiled-coil region" evidence="1">
    <location>
        <begin position="43"/>
        <end position="101"/>
    </location>
</feature>
<feature type="coiled-coil region" evidence="1">
    <location>
        <begin position="238"/>
        <end position="279"/>
    </location>
</feature>
<keyword evidence="1" id="KW-0175">Coiled coil</keyword>
<accession>A0A7S3A4N6</accession>
<organism evidence="2">
    <name type="scientific">Rhodosorus marinus</name>
    <dbReference type="NCBI Taxonomy" id="101924"/>
    <lineage>
        <taxon>Eukaryota</taxon>
        <taxon>Rhodophyta</taxon>
        <taxon>Stylonematophyceae</taxon>
        <taxon>Stylonematales</taxon>
        <taxon>Stylonemataceae</taxon>
        <taxon>Rhodosorus</taxon>
    </lineage>
</organism>
<dbReference type="EMBL" id="HBHW01037255">
    <property type="protein sequence ID" value="CAE0060589.1"/>
    <property type="molecule type" value="Transcribed_RNA"/>
</dbReference>
<protein>
    <submittedName>
        <fullName evidence="2">Uncharacterized protein</fullName>
    </submittedName>
</protein>
<evidence type="ECO:0000313" key="3">
    <source>
        <dbReference type="EMBL" id="CAE0060590.1"/>
    </source>
</evidence>
<evidence type="ECO:0000256" key="1">
    <source>
        <dbReference type="SAM" id="Coils"/>
    </source>
</evidence>
<sequence>MEVFERFRGKFDVKKTRNPKKFGDELRFAKQRKANENLPPLELDQVKKQNEDYEERIRVLEEELKTALDKGRSAEQLKDDFTKLEEEVGELRSDKIELADQLKNTRTSMGRLVAEKNRGLKEAAELNSDVIATKKQVNFLKSQVALSEQEKHAMKSYLVQVHYVLTGRRERSALVPARERLNDVVVDETMKRLLTSLEQIKPGSYEAKTYEVGEHRNFVKKHFAKLRINFLRNAPMKYEDLQSEEEEIERGLAAVDELIESIDRENLRLEEELRMLQLSTVSCT</sequence>
<evidence type="ECO:0000313" key="4">
    <source>
        <dbReference type="EMBL" id="CAE0060591.1"/>
    </source>
</evidence>
<proteinExistence type="predicted"/>
<name>A0A7S3A4N6_9RHOD</name>
<evidence type="ECO:0000313" key="2">
    <source>
        <dbReference type="EMBL" id="CAE0060589.1"/>
    </source>
</evidence>
<gene>
    <name evidence="2" type="ORF">RMAR00112_LOCUS28655</name>
    <name evidence="3" type="ORF">RMAR00112_LOCUS28656</name>
    <name evidence="4" type="ORF">RMAR00112_LOCUS28657</name>
</gene>
<dbReference type="AlphaFoldDB" id="A0A7S3A4N6"/>
<dbReference type="EMBL" id="HBHW01037257">
    <property type="protein sequence ID" value="CAE0060591.1"/>
    <property type="molecule type" value="Transcribed_RNA"/>
</dbReference>
<reference evidence="2" key="1">
    <citation type="submission" date="2021-01" db="EMBL/GenBank/DDBJ databases">
        <authorList>
            <person name="Corre E."/>
            <person name="Pelletier E."/>
            <person name="Niang G."/>
            <person name="Scheremetjew M."/>
            <person name="Finn R."/>
            <person name="Kale V."/>
            <person name="Holt S."/>
            <person name="Cochrane G."/>
            <person name="Meng A."/>
            <person name="Brown T."/>
            <person name="Cohen L."/>
        </authorList>
    </citation>
    <scope>NUCLEOTIDE SEQUENCE</scope>
    <source>
        <strain evidence="2">CCMP 769</strain>
    </source>
</reference>